<evidence type="ECO:0000313" key="2">
    <source>
        <dbReference type="EMBL" id="MBB5959553.1"/>
    </source>
</evidence>
<proteinExistence type="predicted"/>
<keyword evidence="1" id="KW-0812">Transmembrane</keyword>
<organism evidence="2 3">
    <name type="scientific">Saccharothrix tamanrassetensis</name>
    <dbReference type="NCBI Taxonomy" id="1051531"/>
    <lineage>
        <taxon>Bacteria</taxon>
        <taxon>Bacillati</taxon>
        <taxon>Actinomycetota</taxon>
        <taxon>Actinomycetes</taxon>
        <taxon>Pseudonocardiales</taxon>
        <taxon>Pseudonocardiaceae</taxon>
        <taxon>Saccharothrix</taxon>
    </lineage>
</organism>
<dbReference type="RefSeq" id="WP_184696540.1">
    <property type="nucleotide sequence ID" value="NZ_JACHJN010000011.1"/>
</dbReference>
<comment type="caution">
    <text evidence="2">The sequence shown here is derived from an EMBL/GenBank/DDBJ whole genome shotgun (WGS) entry which is preliminary data.</text>
</comment>
<feature type="transmembrane region" description="Helical" evidence="1">
    <location>
        <begin position="45"/>
        <end position="67"/>
    </location>
</feature>
<dbReference type="EMBL" id="JACHJN010000011">
    <property type="protein sequence ID" value="MBB5959553.1"/>
    <property type="molecule type" value="Genomic_DNA"/>
</dbReference>
<accession>A0A841CRQ3</accession>
<sequence length="73" mass="7854">MSTVVVMLLVLGAGLLVGGRLNSASEAHAYFTSSRTRVTRTFSAWMRQVTRAVVGVAGLLVLIYVLVSQVPFE</sequence>
<dbReference type="AlphaFoldDB" id="A0A841CRQ3"/>
<evidence type="ECO:0000313" key="3">
    <source>
        <dbReference type="Proteomes" id="UP000547510"/>
    </source>
</evidence>
<dbReference type="Proteomes" id="UP000547510">
    <property type="component" value="Unassembled WGS sequence"/>
</dbReference>
<evidence type="ECO:0000256" key="1">
    <source>
        <dbReference type="SAM" id="Phobius"/>
    </source>
</evidence>
<keyword evidence="3" id="KW-1185">Reference proteome</keyword>
<keyword evidence="1" id="KW-1133">Transmembrane helix</keyword>
<name>A0A841CRQ3_9PSEU</name>
<protein>
    <submittedName>
        <fullName evidence="2">Uncharacterized protein</fullName>
    </submittedName>
</protein>
<gene>
    <name evidence="2" type="ORF">FHS29_006174</name>
</gene>
<keyword evidence="1" id="KW-0472">Membrane</keyword>
<reference evidence="2 3" key="1">
    <citation type="submission" date="2020-08" db="EMBL/GenBank/DDBJ databases">
        <title>Genomic Encyclopedia of Type Strains, Phase III (KMG-III): the genomes of soil and plant-associated and newly described type strains.</title>
        <authorList>
            <person name="Whitman W."/>
        </authorList>
    </citation>
    <scope>NUCLEOTIDE SEQUENCE [LARGE SCALE GENOMIC DNA]</scope>
    <source>
        <strain evidence="2 3">CECT 8640</strain>
    </source>
</reference>